<comment type="caution">
    <text evidence="2">The sequence shown here is derived from an EMBL/GenBank/DDBJ whole genome shotgun (WGS) entry which is preliminary data.</text>
</comment>
<accession>A0A413NQ25</accession>
<proteinExistence type="predicted"/>
<keyword evidence="1" id="KW-0175">Coiled coil</keyword>
<evidence type="ECO:0000313" key="3">
    <source>
        <dbReference type="Proteomes" id="UP000283684"/>
    </source>
</evidence>
<evidence type="ECO:0000313" key="2">
    <source>
        <dbReference type="EMBL" id="RGZ50552.1"/>
    </source>
</evidence>
<dbReference type="EMBL" id="QSEE01000003">
    <property type="protein sequence ID" value="RGZ50552.1"/>
    <property type="molecule type" value="Genomic_DNA"/>
</dbReference>
<dbReference type="Proteomes" id="UP000283684">
    <property type="component" value="Unassembled WGS sequence"/>
</dbReference>
<dbReference type="AlphaFoldDB" id="A0A413NQ25"/>
<feature type="coiled-coil region" evidence="1">
    <location>
        <begin position="58"/>
        <end position="92"/>
    </location>
</feature>
<reference evidence="2 3" key="1">
    <citation type="submission" date="2018-08" db="EMBL/GenBank/DDBJ databases">
        <title>A genome reference for cultivated species of the human gut microbiota.</title>
        <authorList>
            <person name="Zou Y."/>
            <person name="Xue W."/>
            <person name="Luo G."/>
        </authorList>
    </citation>
    <scope>NUCLEOTIDE SEQUENCE [LARGE SCALE GENOMIC DNA]</scope>
    <source>
        <strain evidence="2 3">AM50-4</strain>
    </source>
</reference>
<protein>
    <submittedName>
        <fullName evidence="2">Uncharacterized protein</fullName>
    </submittedName>
</protein>
<evidence type="ECO:0000256" key="1">
    <source>
        <dbReference type="SAM" id="Coils"/>
    </source>
</evidence>
<organism evidence="2 3">
    <name type="scientific">Bacteroides uniformis</name>
    <dbReference type="NCBI Taxonomy" id="820"/>
    <lineage>
        <taxon>Bacteria</taxon>
        <taxon>Pseudomonadati</taxon>
        <taxon>Bacteroidota</taxon>
        <taxon>Bacteroidia</taxon>
        <taxon>Bacteroidales</taxon>
        <taxon>Bacteroidaceae</taxon>
        <taxon>Bacteroides</taxon>
    </lineage>
</organism>
<dbReference type="GeneID" id="79858309"/>
<gene>
    <name evidence="2" type="ORF">DW988_05245</name>
</gene>
<dbReference type="RefSeq" id="WP_117875650.1">
    <property type="nucleotide sequence ID" value="NZ_JBGNFQ010000015.1"/>
</dbReference>
<name>A0A413NQ25_BACUN</name>
<sequence>MRKFLFIALVLLVGTNIFLFKRLDSVKKERNRLDSNQAALLSDVEHYKTEAGKNATSVLRLELTKNELEKKNKDLTKTVDDLNIKLKRIQAATTTATKTEIEIETKVRDSIVYRNQLDTLLNFRWRDSWIDLRGTIDKGVLFAKIESADTLHHIIHKIPKKFLFFRFGVKAIKMDVVNSNPHNKITYTEYIELKK</sequence>
<dbReference type="Pfam" id="PF20186">
    <property type="entry name" value="DUF6549"/>
    <property type="match status" value="1"/>
</dbReference>
<dbReference type="InterPro" id="IPR046679">
    <property type="entry name" value="DUF6549"/>
</dbReference>